<dbReference type="OrthoDB" id="5770924at2"/>
<name>A0A4R3NAP3_9GAMM</name>
<keyword evidence="2" id="KW-1185">Reference proteome</keyword>
<reference evidence="1 2" key="1">
    <citation type="submission" date="2019-03" db="EMBL/GenBank/DDBJ databases">
        <title>Genomic Encyclopedia of Type Strains, Phase IV (KMG-IV): sequencing the most valuable type-strain genomes for metagenomic binning, comparative biology and taxonomic classification.</title>
        <authorList>
            <person name="Goeker M."/>
        </authorList>
    </citation>
    <scope>NUCLEOTIDE SEQUENCE [LARGE SCALE GENOMIC DNA]</scope>
    <source>
        <strain evidence="1 2">DSM 13587</strain>
    </source>
</reference>
<evidence type="ECO:0000313" key="1">
    <source>
        <dbReference type="EMBL" id="TCT24223.1"/>
    </source>
</evidence>
<dbReference type="AlphaFoldDB" id="A0A4R3NAP3"/>
<dbReference type="Proteomes" id="UP000295717">
    <property type="component" value="Unassembled WGS sequence"/>
</dbReference>
<sequence length="116" mass="12455">MDRCPNCAARTDGSPACRRCGMDLASLLRVERAAEGLLTQAVAHLATGNPEAACAALTQSLALHRTPNAERLLGFVRQFAGQDSHLTEPHSVDEEMARVENRQGCTGLAHPPLLRL</sequence>
<dbReference type="RefSeq" id="WP_132975446.1">
    <property type="nucleotide sequence ID" value="NZ_SMAO01000001.1"/>
</dbReference>
<organism evidence="1 2">
    <name type="scientific">Thiobaca trueperi</name>
    <dbReference type="NCBI Taxonomy" id="127458"/>
    <lineage>
        <taxon>Bacteria</taxon>
        <taxon>Pseudomonadati</taxon>
        <taxon>Pseudomonadota</taxon>
        <taxon>Gammaproteobacteria</taxon>
        <taxon>Chromatiales</taxon>
        <taxon>Chromatiaceae</taxon>
        <taxon>Thiobaca</taxon>
    </lineage>
</organism>
<gene>
    <name evidence="1" type="ORF">EDC35_101544</name>
</gene>
<proteinExistence type="predicted"/>
<accession>A0A4R3NAP3</accession>
<comment type="caution">
    <text evidence="1">The sequence shown here is derived from an EMBL/GenBank/DDBJ whole genome shotgun (WGS) entry which is preliminary data.</text>
</comment>
<dbReference type="EMBL" id="SMAO01000001">
    <property type="protein sequence ID" value="TCT24223.1"/>
    <property type="molecule type" value="Genomic_DNA"/>
</dbReference>
<protein>
    <submittedName>
        <fullName evidence="1">Uncharacterized protein</fullName>
    </submittedName>
</protein>
<evidence type="ECO:0000313" key="2">
    <source>
        <dbReference type="Proteomes" id="UP000295717"/>
    </source>
</evidence>